<dbReference type="GO" id="GO:0004826">
    <property type="term" value="F:phenylalanine-tRNA ligase activity"/>
    <property type="evidence" value="ECO:0007669"/>
    <property type="project" value="InterPro"/>
</dbReference>
<gene>
    <name evidence="2" type="ORF">SLEP1_g46533</name>
</gene>
<proteinExistence type="predicted"/>
<feature type="domain" description="Phenylalanyl tRNA synthetase beta chain core" evidence="1">
    <location>
        <begin position="7"/>
        <end position="122"/>
    </location>
</feature>
<dbReference type="PANTHER" id="PTHR10947:SF0">
    <property type="entry name" value="PHENYLALANINE--TRNA LIGASE BETA SUBUNIT"/>
    <property type="match status" value="1"/>
</dbReference>
<dbReference type="InterPro" id="IPR045864">
    <property type="entry name" value="aa-tRNA-synth_II/BPL/LPL"/>
</dbReference>
<dbReference type="GO" id="GO:0009328">
    <property type="term" value="C:phenylalanine-tRNA ligase complex"/>
    <property type="evidence" value="ECO:0007669"/>
    <property type="project" value="TreeGrafter"/>
</dbReference>
<dbReference type="EMBL" id="BPVZ01000129">
    <property type="protein sequence ID" value="GKV38645.1"/>
    <property type="molecule type" value="Genomic_DNA"/>
</dbReference>
<dbReference type="SUPFAM" id="SSF55681">
    <property type="entry name" value="Class II aaRS and biotin synthetases"/>
    <property type="match status" value="1"/>
</dbReference>
<organism evidence="2 3">
    <name type="scientific">Rubroshorea leprosula</name>
    <dbReference type="NCBI Taxonomy" id="152421"/>
    <lineage>
        <taxon>Eukaryota</taxon>
        <taxon>Viridiplantae</taxon>
        <taxon>Streptophyta</taxon>
        <taxon>Embryophyta</taxon>
        <taxon>Tracheophyta</taxon>
        <taxon>Spermatophyta</taxon>
        <taxon>Magnoliopsida</taxon>
        <taxon>eudicotyledons</taxon>
        <taxon>Gunneridae</taxon>
        <taxon>Pentapetalae</taxon>
        <taxon>rosids</taxon>
        <taxon>malvids</taxon>
        <taxon>Malvales</taxon>
        <taxon>Dipterocarpaceae</taxon>
        <taxon>Rubroshorea</taxon>
    </lineage>
</organism>
<evidence type="ECO:0000313" key="3">
    <source>
        <dbReference type="Proteomes" id="UP001054252"/>
    </source>
</evidence>
<comment type="caution">
    <text evidence="2">The sequence shown here is derived from an EMBL/GenBank/DDBJ whole genome shotgun (WGS) entry which is preliminary data.</text>
</comment>
<dbReference type="AlphaFoldDB" id="A0AAV5LMI6"/>
<dbReference type="InterPro" id="IPR045060">
    <property type="entry name" value="Phe-tRNA-ligase_IIc_bsu"/>
</dbReference>
<dbReference type="GO" id="GO:0006432">
    <property type="term" value="P:phenylalanyl-tRNA aminoacylation"/>
    <property type="evidence" value="ECO:0007669"/>
    <property type="project" value="InterPro"/>
</dbReference>
<dbReference type="Proteomes" id="UP001054252">
    <property type="component" value="Unassembled WGS sequence"/>
</dbReference>
<protein>
    <recommendedName>
        <fullName evidence="1">Phenylalanyl tRNA synthetase beta chain core domain-containing protein</fullName>
    </recommendedName>
</protein>
<accession>A0AAV5LMI6</accession>
<evidence type="ECO:0000313" key="2">
    <source>
        <dbReference type="EMBL" id="GKV38645.1"/>
    </source>
</evidence>
<reference evidence="2 3" key="1">
    <citation type="journal article" date="2021" name="Commun. Biol.">
        <title>The genome of Shorea leprosula (Dipterocarpaceae) highlights the ecological relevance of drought in aseasonal tropical rainforests.</title>
        <authorList>
            <person name="Ng K.K.S."/>
            <person name="Kobayashi M.J."/>
            <person name="Fawcett J.A."/>
            <person name="Hatakeyama M."/>
            <person name="Paape T."/>
            <person name="Ng C.H."/>
            <person name="Ang C.C."/>
            <person name="Tnah L.H."/>
            <person name="Lee C.T."/>
            <person name="Nishiyama T."/>
            <person name="Sese J."/>
            <person name="O'Brien M.J."/>
            <person name="Copetti D."/>
            <person name="Mohd Noor M.I."/>
            <person name="Ong R.C."/>
            <person name="Putra M."/>
            <person name="Sireger I.Z."/>
            <person name="Indrioko S."/>
            <person name="Kosugi Y."/>
            <person name="Izuno A."/>
            <person name="Isagi Y."/>
            <person name="Lee S.L."/>
            <person name="Shimizu K.K."/>
        </authorList>
    </citation>
    <scope>NUCLEOTIDE SEQUENCE [LARGE SCALE GENOMIC DNA]</scope>
    <source>
        <strain evidence="2">214</strain>
    </source>
</reference>
<keyword evidence="3" id="KW-1185">Reference proteome</keyword>
<name>A0AAV5LMI6_9ROSI</name>
<dbReference type="Pfam" id="PF17759">
    <property type="entry name" value="tRNA_synthFbeta"/>
    <property type="match status" value="1"/>
</dbReference>
<dbReference type="Gene3D" id="3.30.930.10">
    <property type="entry name" value="Bira Bifunctional Protein, Domain 2"/>
    <property type="match status" value="1"/>
</dbReference>
<dbReference type="PANTHER" id="PTHR10947">
    <property type="entry name" value="PHENYLALANYL-TRNA SYNTHETASE BETA CHAIN AND LEUCINE-RICH REPEAT-CONTAINING PROTEIN 47"/>
    <property type="match status" value="1"/>
</dbReference>
<sequence length="126" mass="13910">MFSCFHITIFEVGDVVLLDENKDVGASNCRLLGALYCGANSGFELIHGLLDRVMEIMGSPFVPVGDNTGYFIQCSEEPEFLAGRQASIVYKGRRIGTFGIVHPEVLNNFDIPDPCSFLELNIESFL</sequence>
<evidence type="ECO:0000259" key="1">
    <source>
        <dbReference type="Pfam" id="PF17759"/>
    </source>
</evidence>
<dbReference type="InterPro" id="IPR041616">
    <property type="entry name" value="PheRS_beta_core"/>
</dbReference>